<feature type="transmembrane region" description="Helical" evidence="7">
    <location>
        <begin position="381"/>
        <end position="404"/>
    </location>
</feature>
<keyword evidence="9" id="KW-1185">Reference proteome</keyword>
<evidence type="ECO:0000256" key="1">
    <source>
        <dbReference type="ARBA" id="ARBA00004651"/>
    </source>
</evidence>
<keyword evidence="3" id="KW-1003">Cell membrane</keyword>
<feature type="transmembrane region" description="Helical" evidence="7">
    <location>
        <begin position="290"/>
        <end position="314"/>
    </location>
</feature>
<keyword evidence="5 7" id="KW-1133">Transmembrane helix</keyword>
<feature type="transmembrane region" description="Helical" evidence="7">
    <location>
        <begin position="12"/>
        <end position="38"/>
    </location>
</feature>
<name>A0ABU0JM45_9HYPH</name>
<dbReference type="Proteomes" id="UP001242480">
    <property type="component" value="Unassembled WGS sequence"/>
</dbReference>
<sequence length="422" mass="42201">MRILAPLRHPPLALVWSGLAFSALGDQLNLVALGWVAVDAFGPAAGYLSAAKAAIVLLTAAFGGSLADGWDRRRTMVGADLCRCLVLALFVLAWLAEGRPDPWLLGAAVVVLAAGEAFFEPALQTVLPALVVEPGLLVAANGLLDATDRLARLIGPGLIALAGAGLPPVHVFTLDAVSFLTSAAAVASVRLPRMPRVRTGLAPAGSLVRGFRAARREPLLGYLLAAGGLLNGVWYTVFFLAVPLAIGGFGASGAAGLGLYGLVFSCYGFSNLAANLIVGSRPLPARPAGLIFSGVAMTGAGIGLMALACTPLVPPPLQRPAFAAAAAVSGFGGPLKDIAAAALRQILIPAADIAAAMRASLIVNASGLLLAMLAAPAACAGLGAAGVMLAGAAAYGAVALAGWIRFAGMPALAAPPPARGES</sequence>
<keyword evidence="6 7" id="KW-0472">Membrane</keyword>
<evidence type="ECO:0000256" key="7">
    <source>
        <dbReference type="SAM" id="Phobius"/>
    </source>
</evidence>
<dbReference type="RefSeq" id="WP_307284373.1">
    <property type="nucleotide sequence ID" value="NZ_JAUSVX010000024.1"/>
</dbReference>
<evidence type="ECO:0000256" key="5">
    <source>
        <dbReference type="ARBA" id="ARBA00022989"/>
    </source>
</evidence>
<feature type="transmembrane region" description="Helical" evidence="7">
    <location>
        <begin position="258"/>
        <end position="278"/>
    </location>
</feature>
<dbReference type="InterPro" id="IPR010290">
    <property type="entry name" value="TM_effector"/>
</dbReference>
<evidence type="ECO:0000256" key="3">
    <source>
        <dbReference type="ARBA" id="ARBA00022475"/>
    </source>
</evidence>
<feature type="transmembrane region" description="Helical" evidence="7">
    <location>
        <begin position="76"/>
        <end position="96"/>
    </location>
</feature>
<dbReference type="InterPro" id="IPR036259">
    <property type="entry name" value="MFS_trans_sf"/>
</dbReference>
<feature type="transmembrane region" description="Helical" evidence="7">
    <location>
        <begin position="44"/>
        <end position="64"/>
    </location>
</feature>
<reference evidence="8 9" key="1">
    <citation type="submission" date="2023-07" db="EMBL/GenBank/DDBJ databases">
        <title>Genomic Encyclopedia of Type Strains, Phase IV (KMG-IV): sequencing the most valuable type-strain genomes for metagenomic binning, comparative biology and taxonomic classification.</title>
        <authorList>
            <person name="Goeker M."/>
        </authorList>
    </citation>
    <scope>NUCLEOTIDE SEQUENCE [LARGE SCALE GENOMIC DNA]</scope>
    <source>
        <strain evidence="8 9">DSM 19619</strain>
    </source>
</reference>
<gene>
    <name evidence="8" type="ORF">QO011_007597</name>
</gene>
<evidence type="ECO:0000256" key="2">
    <source>
        <dbReference type="ARBA" id="ARBA00022448"/>
    </source>
</evidence>
<feature type="transmembrane region" description="Helical" evidence="7">
    <location>
        <begin position="355"/>
        <end position="375"/>
    </location>
</feature>
<feature type="transmembrane region" description="Helical" evidence="7">
    <location>
        <begin position="219"/>
        <end position="246"/>
    </location>
</feature>
<dbReference type="Pfam" id="PF05977">
    <property type="entry name" value="MFS_3"/>
    <property type="match status" value="1"/>
</dbReference>
<dbReference type="PANTHER" id="PTHR23513:SF6">
    <property type="entry name" value="MAJOR FACILITATOR SUPERFAMILY ASSOCIATED DOMAIN-CONTAINING PROTEIN"/>
    <property type="match status" value="1"/>
</dbReference>
<evidence type="ECO:0000313" key="8">
    <source>
        <dbReference type="EMBL" id="MDQ0474556.1"/>
    </source>
</evidence>
<organism evidence="8 9">
    <name type="scientific">Labrys wisconsinensis</name>
    <dbReference type="NCBI Taxonomy" id="425677"/>
    <lineage>
        <taxon>Bacteria</taxon>
        <taxon>Pseudomonadati</taxon>
        <taxon>Pseudomonadota</taxon>
        <taxon>Alphaproteobacteria</taxon>
        <taxon>Hyphomicrobiales</taxon>
        <taxon>Xanthobacteraceae</taxon>
        <taxon>Labrys</taxon>
    </lineage>
</organism>
<comment type="subcellular location">
    <subcellularLocation>
        <location evidence="1">Cell membrane</location>
        <topology evidence="1">Multi-pass membrane protein</topology>
    </subcellularLocation>
</comment>
<comment type="caution">
    <text evidence="8">The sequence shown here is derived from an EMBL/GenBank/DDBJ whole genome shotgun (WGS) entry which is preliminary data.</text>
</comment>
<accession>A0ABU0JM45</accession>
<dbReference type="EMBL" id="JAUSVX010000024">
    <property type="protein sequence ID" value="MDQ0474556.1"/>
    <property type="molecule type" value="Genomic_DNA"/>
</dbReference>
<protein>
    <submittedName>
        <fullName evidence="8">MFS family permease</fullName>
    </submittedName>
</protein>
<dbReference type="PANTHER" id="PTHR23513">
    <property type="entry name" value="INTEGRAL MEMBRANE EFFLUX PROTEIN-RELATED"/>
    <property type="match status" value="1"/>
</dbReference>
<evidence type="ECO:0000313" key="9">
    <source>
        <dbReference type="Proteomes" id="UP001242480"/>
    </source>
</evidence>
<evidence type="ECO:0000256" key="4">
    <source>
        <dbReference type="ARBA" id="ARBA00022692"/>
    </source>
</evidence>
<evidence type="ECO:0000256" key="6">
    <source>
        <dbReference type="ARBA" id="ARBA00023136"/>
    </source>
</evidence>
<dbReference type="CDD" id="cd06173">
    <property type="entry name" value="MFS_MefA_like"/>
    <property type="match status" value="1"/>
</dbReference>
<proteinExistence type="predicted"/>
<keyword evidence="4 7" id="KW-0812">Transmembrane</keyword>
<dbReference type="Gene3D" id="1.20.1250.20">
    <property type="entry name" value="MFS general substrate transporter like domains"/>
    <property type="match status" value="1"/>
</dbReference>
<dbReference type="SUPFAM" id="SSF103473">
    <property type="entry name" value="MFS general substrate transporter"/>
    <property type="match status" value="1"/>
</dbReference>
<keyword evidence="2" id="KW-0813">Transport</keyword>
<feature type="transmembrane region" description="Helical" evidence="7">
    <location>
        <begin position="126"/>
        <end position="144"/>
    </location>
</feature>